<evidence type="ECO:0000313" key="3">
    <source>
        <dbReference type="EMBL" id="VFJ92747.1"/>
    </source>
</evidence>
<dbReference type="EMBL" id="CAADFG010000016">
    <property type="protein sequence ID" value="VFJ89602.1"/>
    <property type="molecule type" value="Genomic_DNA"/>
</dbReference>
<dbReference type="AlphaFoldDB" id="A0A450UBI5"/>
<reference evidence="2" key="1">
    <citation type="submission" date="2019-02" db="EMBL/GenBank/DDBJ databases">
        <authorList>
            <person name="Gruber-Vodicka R. H."/>
            <person name="Seah K. B. B."/>
        </authorList>
    </citation>
    <scope>NUCLEOTIDE SEQUENCE</scope>
    <source>
        <strain evidence="4">BECK_SA2B12</strain>
        <strain evidence="2">BECK_SA2B15</strain>
        <strain evidence="3">BECK_SA2B20</strain>
    </source>
</reference>
<gene>
    <name evidence="2" type="ORF">BECKH772A_GA0070896_1001614</name>
    <name evidence="3" type="ORF">BECKH772B_GA0070898_100335</name>
    <name evidence="4" type="ORF">BECKH772C_GA0070978_1001413</name>
</gene>
<sequence>MPAIGPAHGESCMECPEYSNRCGIPWQFLEVDPPYWAPNSATWNGGHASAPESRAMPAIGPSLSNLTL</sequence>
<accession>A0A450UBI5</accession>
<organism evidence="2">
    <name type="scientific">Candidatus Kentrum eta</name>
    <dbReference type="NCBI Taxonomy" id="2126337"/>
    <lineage>
        <taxon>Bacteria</taxon>
        <taxon>Pseudomonadati</taxon>
        <taxon>Pseudomonadota</taxon>
        <taxon>Gammaproteobacteria</taxon>
        <taxon>Candidatus Kentrum</taxon>
    </lineage>
</organism>
<dbReference type="EMBL" id="CAADFJ010000014">
    <property type="protein sequence ID" value="VFJ97606.1"/>
    <property type="molecule type" value="Genomic_DNA"/>
</dbReference>
<evidence type="ECO:0000313" key="4">
    <source>
        <dbReference type="EMBL" id="VFJ97606.1"/>
    </source>
</evidence>
<dbReference type="EMBL" id="CAADFI010000033">
    <property type="protein sequence ID" value="VFJ92747.1"/>
    <property type="molecule type" value="Genomic_DNA"/>
</dbReference>
<evidence type="ECO:0000313" key="2">
    <source>
        <dbReference type="EMBL" id="VFJ89602.1"/>
    </source>
</evidence>
<proteinExistence type="predicted"/>
<protein>
    <submittedName>
        <fullName evidence="2">Uncharacterized protein</fullName>
    </submittedName>
</protein>
<name>A0A450UBI5_9GAMM</name>
<evidence type="ECO:0000256" key="1">
    <source>
        <dbReference type="SAM" id="MobiDB-lite"/>
    </source>
</evidence>
<feature type="region of interest" description="Disordered" evidence="1">
    <location>
        <begin position="46"/>
        <end position="68"/>
    </location>
</feature>